<evidence type="ECO:0000313" key="2">
    <source>
        <dbReference type="EMBL" id="OQD64020.1"/>
    </source>
</evidence>
<evidence type="ECO:0000256" key="1">
    <source>
        <dbReference type="SAM" id="MobiDB-lite"/>
    </source>
</evidence>
<evidence type="ECO:0000313" key="3">
    <source>
        <dbReference type="Proteomes" id="UP000191408"/>
    </source>
</evidence>
<protein>
    <submittedName>
        <fullName evidence="2">Uncharacterized protein</fullName>
    </submittedName>
</protein>
<organism evidence="2 3">
    <name type="scientific">Penicillium polonicum</name>
    <dbReference type="NCBI Taxonomy" id="60169"/>
    <lineage>
        <taxon>Eukaryota</taxon>
        <taxon>Fungi</taxon>
        <taxon>Dikarya</taxon>
        <taxon>Ascomycota</taxon>
        <taxon>Pezizomycotina</taxon>
        <taxon>Eurotiomycetes</taxon>
        <taxon>Eurotiomycetidae</taxon>
        <taxon>Eurotiales</taxon>
        <taxon>Aspergillaceae</taxon>
        <taxon>Penicillium</taxon>
    </lineage>
</organism>
<feature type="region of interest" description="Disordered" evidence="1">
    <location>
        <begin position="95"/>
        <end position="124"/>
    </location>
</feature>
<comment type="caution">
    <text evidence="2">The sequence shown here is derived from an EMBL/GenBank/DDBJ whole genome shotgun (WGS) entry which is preliminary data.</text>
</comment>
<gene>
    <name evidence="2" type="ORF">PENPOL_c008G03082</name>
</gene>
<proteinExistence type="predicted"/>
<name>A0A1V6NH56_PENPO</name>
<feature type="region of interest" description="Disordered" evidence="1">
    <location>
        <begin position="1"/>
        <end position="73"/>
    </location>
</feature>
<dbReference type="Proteomes" id="UP000191408">
    <property type="component" value="Unassembled WGS sequence"/>
</dbReference>
<sequence length="142" mass="15828">MPGNDIISETQELEVIQEGRTNTPPEPVTQRTMHTHSVDSSPMAEPRRSKRSKPTPSNTPAIPKPTNDKRNAQTIIEGVRRRIANINKLMTDENNARRARGLTDRPIWAPGDPNPAKPSADTPKRACAPLATTVKCYYYMLN</sequence>
<keyword evidence="3" id="KW-1185">Reference proteome</keyword>
<dbReference type="AlphaFoldDB" id="A0A1V6NH56"/>
<accession>A0A1V6NH56</accession>
<dbReference type="STRING" id="60169.A0A1V6NH56"/>
<reference evidence="3" key="1">
    <citation type="journal article" date="2017" name="Nat. Microbiol.">
        <title>Global analysis of biosynthetic gene clusters reveals vast potential of secondary metabolite production in Penicillium species.</title>
        <authorList>
            <person name="Nielsen J.C."/>
            <person name="Grijseels S."/>
            <person name="Prigent S."/>
            <person name="Ji B."/>
            <person name="Dainat J."/>
            <person name="Nielsen K.F."/>
            <person name="Frisvad J.C."/>
            <person name="Workman M."/>
            <person name="Nielsen J."/>
        </authorList>
    </citation>
    <scope>NUCLEOTIDE SEQUENCE [LARGE SCALE GENOMIC DNA]</scope>
    <source>
        <strain evidence="3">IBT 4502</strain>
    </source>
</reference>
<dbReference type="EMBL" id="MDYM01000008">
    <property type="protein sequence ID" value="OQD64020.1"/>
    <property type="molecule type" value="Genomic_DNA"/>
</dbReference>